<feature type="region of interest" description="Disordered" evidence="15">
    <location>
        <begin position="55"/>
        <end position="75"/>
    </location>
</feature>
<dbReference type="GO" id="GO:0090560">
    <property type="term" value="F:2-(3-amino-3-carboxypropyl)histidine synthase activity"/>
    <property type="evidence" value="ECO:0007669"/>
    <property type="project" value="UniProtKB-EC"/>
</dbReference>
<evidence type="ECO:0000256" key="10">
    <source>
        <dbReference type="ARBA" id="ARBA00023014"/>
    </source>
</evidence>
<dbReference type="PANTHER" id="PTHR10762">
    <property type="entry name" value="DIPHTHAMIDE BIOSYNTHESIS PROTEIN"/>
    <property type="match status" value="1"/>
</dbReference>
<keyword evidence="18" id="KW-1185">Reference proteome</keyword>
<gene>
    <name evidence="16" type="ORF">C1SCF055_LOCUS21495</name>
</gene>
<feature type="region of interest" description="Disordered" evidence="15">
    <location>
        <begin position="1"/>
        <end position="39"/>
    </location>
</feature>
<sequence>MVSPGEPEPEIWDLLAGSAEESKEACQVAPPPAAPPAAPAAPVAAPVAAVAAVSAETPATESEHPTPAAPPFRSRASASRLIPDEISKDAQLNAAIAGSLPRTHDFEVHRCIWRLRKANARQVGLQMPEGLQGWATALADIFCSFVPSVESATIFGEANFGACCIDDLGARALGVDFLIHYGHSCLVPTDQTTVTTLYCHVEVEVDVEHLVDTVRHNFTPDKRLAFMSSVQFSSGMLQAVEELRQEADEKGKTAAPQVKPLGVGETLGCTSPKVGDVDAVIFVCDGRFHLESAMIQNPHVQGHFYRYDPACLTLTREGFAHNELHVQRKAAIAAAKDARLVGLVLGTLGRQGSVGVLEEIEKLLQHRGVAHFTILLSEISPERLALMSTVDAWVQVACPRLSMDWGSSAYSKPMLTSYEAHVAFGVGTQSSSVVLTARVPEMGQKAIESLKTEVGERVKVLFHQLDISDAKSVEDLRDFISELGGIDLLVNNAGMAFPLSDPTPFKEQARRTVDVNYYGTKRMLQVLKPLLKPKSRSVGISSSAGQLGSWSSPWRDRLLSESLTVEDLDAIAEDFVSAAHEGQHKEKGFPGSAYGTSKTLMTQLHRVMAKEAPPPALLCAVCPGLCRTDMATGRGTFMSNVLWLASFVVGHSAEGGADTPLWLCTSVSEEELPQYHGSPDPLDSFSTESELLSDLSGFSPGGAEDVTYKDASCSDCAALPQLPAEQTTERVYPMDYYSNKGGPWGNYGTHSGHGGSMGQKWGPQFWRVRRSGSSRYILSFKHVPVN</sequence>
<evidence type="ECO:0000256" key="6">
    <source>
        <dbReference type="ARBA" id="ARBA00022679"/>
    </source>
</evidence>
<dbReference type="Pfam" id="PF13561">
    <property type="entry name" value="adh_short_C2"/>
    <property type="match status" value="1"/>
</dbReference>
<dbReference type="GO" id="GO:0046872">
    <property type="term" value="F:metal ion binding"/>
    <property type="evidence" value="ECO:0007669"/>
    <property type="project" value="UniProtKB-KW"/>
</dbReference>
<keyword evidence="9" id="KW-0408">Iron</keyword>
<dbReference type="InterPro" id="IPR042264">
    <property type="entry name" value="DPH1/DPH2_2"/>
</dbReference>
<dbReference type="NCBIfam" id="TIGR00322">
    <property type="entry name" value="diphth2_R"/>
    <property type="match status" value="1"/>
</dbReference>
<dbReference type="GO" id="GO:0017183">
    <property type="term" value="P:protein histidyl modification to diphthamide"/>
    <property type="evidence" value="ECO:0007669"/>
    <property type="project" value="InterPro"/>
</dbReference>
<evidence type="ECO:0000256" key="7">
    <source>
        <dbReference type="ARBA" id="ARBA00022691"/>
    </source>
</evidence>
<evidence type="ECO:0000256" key="14">
    <source>
        <dbReference type="ARBA" id="ARBA00048403"/>
    </source>
</evidence>
<dbReference type="Gene3D" id="3.40.50.11860">
    <property type="entry name" value="Diphthamide synthesis DPH1/DPH2 domain 3"/>
    <property type="match status" value="1"/>
</dbReference>
<name>A0A9P1G2B3_9DINO</name>
<evidence type="ECO:0000256" key="2">
    <source>
        <dbReference type="ARBA" id="ARBA00005156"/>
    </source>
</evidence>
<keyword evidence="8" id="KW-0479">Metal-binding</keyword>
<protein>
    <recommendedName>
        <fullName evidence="5">2-(3-amino-3-carboxypropyl)histidine synthase subunit 1</fullName>
        <ecNumber evidence="4">2.5.1.108</ecNumber>
    </recommendedName>
    <alternativeName>
        <fullName evidence="12">Diphthamide biosynthesis protein 1</fullName>
    </alternativeName>
    <alternativeName>
        <fullName evidence="13">Diphtheria toxin resistance protein 1</fullName>
    </alternativeName>
    <alternativeName>
        <fullName evidence="11">S-adenosyl-L-methionine:L-histidine 3-amino-3-carboxypropyltransferase 1</fullName>
    </alternativeName>
</protein>
<keyword evidence="6" id="KW-0808">Transferase</keyword>
<reference evidence="17" key="2">
    <citation type="submission" date="2024-04" db="EMBL/GenBank/DDBJ databases">
        <authorList>
            <person name="Chen Y."/>
            <person name="Shah S."/>
            <person name="Dougan E. K."/>
            <person name="Thang M."/>
            <person name="Chan C."/>
        </authorList>
    </citation>
    <scope>NUCLEOTIDE SEQUENCE [LARGE SCALE GENOMIC DNA]</scope>
</reference>
<organism evidence="16">
    <name type="scientific">Cladocopium goreaui</name>
    <dbReference type="NCBI Taxonomy" id="2562237"/>
    <lineage>
        <taxon>Eukaryota</taxon>
        <taxon>Sar</taxon>
        <taxon>Alveolata</taxon>
        <taxon>Dinophyceae</taxon>
        <taxon>Suessiales</taxon>
        <taxon>Symbiodiniaceae</taxon>
        <taxon>Cladocopium</taxon>
    </lineage>
</organism>
<reference evidence="16" key="1">
    <citation type="submission" date="2022-10" db="EMBL/GenBank/DDBJ databases">
        <authorList>
            <person name="Chen Y."/>
            <person name="Dougan E. K."/>
            <person name="Chan C."/>
            <person name="Rhodes N."/>
            <person name="Thang M."/>
        </authorList>
    </citation>
    <scope>NUCLEOTIDE SEQUENCE</scope>
</reference>
<evidence type="ECO:0000313" key="16">
    <source>
        <dbReference type="EMBL" id="CAI3994882.1"/>
    </source>
</evidence>
<dbReference type="FunFam" id="3.40.50.11860:FF:000002">
    <property type="entry name" value="2-(3-amino-3-carboxypropyl)histidine synthase subunit 1"/>
    <property type="match status" value="1"/>
</dbReference>
<evidence type="ECO:0000256" key="12">
    <source>
        <dbReference type="ARBA" id="ARBA00032574"/>
    </source>
</evidence>
<evidence type="ECO:0000256" key="13">
    <source>
        <dbReference type="ARBA" id="ARBA00032789"/>
    </source>
</evidence>
<accession>A0A9P1G2B3</accession>
<dbReference type="EMBL" id="CAMXCT010002003">
    <property type="protein sequence ID" value="CAI3994882.1"/>
    <property type="molecule type" value="Genomic_DNA"/>
</dbReference>
<dbReference type="Pfam" id="PF01866">
    <property type="entry name" value="Diphthamide_syn"/>
    <property type="match status" value="1"/>
</dbReference>
<evidence type="ECO:0000313" key="18">
    <source>
        <dbReference type="Proteomes" id="UP001152797"/>
    </source>
</evidence>
<dbReference type="InterPro" id="IPR042265">
    <property type="entry name" value="DPH1/DPH2_3"/>
</dbReference>
<comment type="caution">
    <text evidence="16">The sequence shown here is derived from an EMBL/GenBank/DDBJ whole genome shotgun (WGS) entry which is preliminary data.</text>
</comment>
<evidence type="ECO:0000256" key="15">
    <source>
        <dbReference type="SAM" id="MobiDB-lite"/>
    </source>
</evidence>
<dbReference type="EMBL" id="CAMXCT020002003">
    <property type="protein sequence ID" value="CAL1148257.1"/>
    <property type="molecule type" value="Genomic_DNA"/>
</dbReference>
<keyword evidence="10" id="KW-0411">Iron-sulfur</keyword>
<dbReference type="Gene3D" id="3.40.50.11850">
    <property type="entry name" value="Diphthamide synthesis DPH1/DPH2 domain 2"/>
    <property type="match status" value="1"/>
</dbReference>
<evidence type="ECO:0000256" key="3">
    <source>
        <dbReference type="ARBA" id="ARBA00010173"/>
    </source>
</evidence>
<evidence type="ECO:0000256" key="4">
    <source>
        <dbReference type="ARBA" id="ARBA00012221"/>
    </source>
</evidence>
<evidence type="ECO:0000256" key="5">
    <source>
        <dbReference type="ARBA" id="ARBA00021915"/>
    </source>
</evidence>
<dbReference type="PRINTS" id="PR00081">
    <property type="entry name" value="GDHRDH"/>
</dbReference>
<evidence type="ECO:0000256" key="9">
    <source>
        <dbReference type="ARBA" id="ARBA00023004"/>
    </source>
</evidence>
<keyword evidence="7" id="KW-0949">S-adenosyl-L-methionine</keyword>
<feature type="compositionally biased region" description="Pro residues" evidence="15">
    <location>
        <begin position="29"/>
        <end position="39"/>
    </location>
</feature>
<dbReference type="PANTHER" id="PTHR10762:SF1">
    <property type="entry name" value="2-(3-AMINO-3-CARBOXYPROPYL)HISTIDINE SYNTHASE SUBUNIT 1"/>
    <property type="match status" value="1"/>
</dbReference>
<dbReference type="OrthoDB" id="1649088at2759"/>
<evidence type="ECO:0000256" key="8">
    <source>
        <dbReference type="ARBA" id="ARBA00022723"/>
    </source>
</evidence>
<comment type="pathway">
    <text evidence="2">Protein modification; peptidyl-diphthamide biosynthesis.</text>
</comment>
<dbReference type="EMBL" id="CAMXCT030002003">
    <property type="protein sequence ID" value="CAL4782194.1"/>
    <property type="molecule type" value="Genomic_DNA"/>
</dbReference>
<evidence type="ECO:0000256" key="11">
    <source>
        <dbReference type="ARBA" id="ARBA00031690"/>
    </source>
</evidence>
<dbReference type="InterPro" id="IPR016435">
    <property type="entry name" value="DPH1/DPH2"/>
</dbReference>
<dbReference type="AlphaFoldDB" id="A0A9P1G2B3"/>
<dbReference type="InterPro" id="IPR042263">
    <property type="entry name" value="DPH1/DPH2_1"/>
</dbReference>
<dbReference type="Proteomes" id="UP001152797">
    <property type="component" value="Unassembled WGS sequence"/>
</dbReference>
<dbReference type="GO" id="GO:0051536">
    <property type="term" value="F:iron-sulfur cluster binding"/>
    <property type="evidence" value="ECO:0007669"/>
    <property type="project" value="UniProtKB-KW"/>
</dbReference>
<comment type="similarity">
    <text evidence="3">Belongs to the DPH1/DPH2 family. DPH1 subfamily.</text>
</comment>
<comment type="cofactor">
    <cofactor evidence="1">
        <name>[4Fe-4S] cluster</name>
        <dbReference type="ChEBI" id="CHEBI:49883"/>
    </cofactor>
</comment>
<proteinExistence type="inferred from homology"/>
<dbReference type="SFLD" id="SFLDS00032">
    <property type="entry name" value="Radical_SAM_3-amino-3-carboxyp"/>
    <property type="match status" value="1"/>
</dbReference>
<dbReference type="InterPro" id="IPR002347">
    <property type="entry name" value="SDR_fam"/>
</dbReference>
<evidence type="ECO:0000313" key="17">
    <source>
        <dbReference type="EMBL" id="CAL1148257.1"/>
    </source>
</evidence>
<dbReference type="Gene3D" id="3.40.50.720">
    <property type="entry name" value="NAD(P)-binding Rossmann-like Domain"/>
    <property type="match status" value="1"/>
</dbReference>
<dbReference type="Gene3D" id="3.40.50.11840">
    <property type="entry name" value="Diphthamide synthesis DPH1/DPH2 domain 1"/>
    <property type="match status" value="1"/>
</dbReference>
<comment type="catalytic activity">
    <reaction evidence="14">
        <text>L-histidyl-[translation elongation factor 2] + S-adenosyl-L-methionine = 2-[(3S)-amino-3-carboxypropyl]-L-histidyl-[translation elongation factor 2] + S-methyl-5'-thioadenosine + H(+)</text>
        <dbReference type="Rhea" id="RHEA:36783"/>
        <dbReference type="Rhea" id="RHEA-COMP:9748"/>
        <dbReference type="Rhea" id="RHEA-COMP:9749"/>
        <dbReference type="ChEBI" id="CHEBI:15378"/>
        <dbReference type="ChEBI" id="CHEBI:17509"/>
        <dbReference type="ChEBI" id="CHEBI:29979"/>
        <dbReference type="ChEBI" id="CHEBI:59789"/>
        <dbReference type="ChEBI" id="CHEBI:73995"/>
        <dbReference type="EC" id="2.5.1.108"/>
    </reaction>
</comment>
<dbReference type="EC" id="2.5.1.108" evidence="4"/>
<dbReference type="SUPFAM" id="SSF51735">
    <property type="entry name" value="NAD(P)-binding Rossmann-fold domains"/>
    <property type="match status" value="1"/>
</dbReference>
<evidence type="ECO:0000256" key="1">
    <source>
        <dbReference type="ARBA" id="ARBA00001966"/>
    </source>
</evidence>
<dbReference type="InterPro" id="IPR036291">
    <property type="entry name" value="NAD(P)-bd_dom_sf"/>
</dbReference>